<proteinExistence type="inferred from homology"/>
<dbReference type="PANTHER" id="PTHR11727">
    <property type="entry name" value="DIMETHYLADENOSINE TRANSFERASE"/>
    <property type="match status" value="1"/>
</dbReference>
<evidence type="ECO:0000259" key="11">
    <source>
        <dbReference type="SMART" id="SM00650"/>
    </source>
</evidence>
<evidence type="ECO:0000256" key="9">
    <source>
        <dbReference type="PROSITE-ProRule" id="PRU01026"/>
    </source>
</evidence>
<dbReference type="InterPro" id="IPR029063">
    <property type="entry name" value="SAM-dependent_MTases_sf"/>
</dbReference>
<comment type="similarity">
    <text evidence="9 10">Belongs to the class I-like SAM-binding methyltransferase superfamily. rRNA adenine N(6)-methyltransferase family.</text>
</comment>
<dbReference type="EC" id="2.1.1.-" evidence="10"/>
<evidence type="ECO:0000313" key="13">
    <source>
        <dbReference type="Proteomes" id="UP001195483"/>
    </source>
</evidence>
<feature type="binding site" evidence="9">
    <location>
        <position position="19"/>
    </location>
    <ligand>
        <name>S-adenosyl-L-methionine</name>
        <dbReference type="ChEBI" id="CHEBI:59789"/>
    </ligand>
</feature>
<keyword evidence="3 9" id="KW-0489">Methyltransferase</keyword>
<evidence type="ECO:0000256" key="8">
    <source>
        <dbReference type="ARBA" id="ARBA00046134"/>
    </source>
</evidence>
<evidence type="ECO:0000313" key="12">
    <source>
        <dbReference type="EMBL" id="KAK3582263.1"/>
    </source>
</evidence>
<evidence type="ECO:0000256" key="4">
    <source>
        <dbReference type="ARBA" id="ARBA00022679"/>
    </source>
</evidence>
<dbReference type="EMBL" id="JAEAOA010001427">
    <property type="protein sequence ID" value="KAK3582263.1"/>
    <property type="molecule type" value="Genomic_DNA"/>
</dbReference>
<evidence type="ECO:0000256" key="1">
    <source>
        <dbReference type="ARBA" id="ARBA00022490"/>
    </source>
</evidence>
<keyword evidence="6 9" id="KW-0694">RNA-binding</keyword>
<dbReference type="AlphaFoldDB" id="A0AAE0RZ97"/>
<dbReference type="GO" id="GO:0000179">
    <property type="term" value="F:rRNA (adenine-N6,N6-)-dimethyltransferase activity"/>
    <property type="evidence" value="ECO:0007669"/>
    <property type="project" value="UniProtKB-UniRule"/>
</dbReference>
<feature type="binding site" evidence="9">
    <location>
        <position position="91"/>
    </location>
    <ligand>
        <name>S-adenosyl-L-methionine</name>
        <dbReference type="ChEBI" id="CHEBI:59789"/>
    </ligand>
</feature>
<dbReference type="InterPro" id="IPR001737">
    <property type="entry name" value="KsgA/Erm"/>
</dbReference>
<evidence type="ECO:0000256" key="3">
    <source>
        <dbReference type="ARBA" id="ARBA00022603"/>
    </source>
</evidence>
<dbReference type="PANTHER" id="PTHR11727:SF7">
    <property type="entry name" value="DIMETHYLADENOSINE TRANSFERASE-RELATED"/>
    <property type="match status" value="1"/>
</dbReference>
<organism evidence="12 13">
    <name type="scientific">Potamilus streckersoni</name>
    <dbReference type="NCBI Taxonomy" id="2493646"/>
    <lineage>
        <taxon>Eukaryota</taxon>
        <taxon>Metazoa</taxon>
        <taxon>Spiralia</taxon>
        <taxon>Lophotrochozoa</taxon>
        <taxon>Mollusca</taxon>
        <taxon>Bivalvia</taxon>
        <taxon>Autobranchia</taxon>
        <taxon>Heteroconchia</taxon>
        <taxon>Palaeoheterodonta</taxon>
        <taxon>Unionida</taxon>
        <taxon>Unionoidea</taxon>
        <taxon>Unionidae</taxon>
        <taxon>Ambleminae</taxon>
        <taxon>Lampsilini</taxon>
        <taxon>Potamilus</taxon>
    </lineage>
</organism>
<comment type="subunit">
    <text evidence="7">Part of the small subunit (SSU) processome, composed of more than 70 proteins and the RNA chaperone small nucleolar RNA (snoRNA) U3.</text>
</comment>
<evidence type="ECO:0000256" key="6">
    <source>
        <dbReference type="ARBA" id="ARBA00022884"/>
    </source>
</evidence>
<name>A0AAE0RZ97_9BIVA</name>
<evidence type="ECO:0000256" key="7">
    <source>
        <dbReference type="ARBA" id="ARBA00035020"/>
    </source>
</evidence>
<keyword evidence="1" id="KW-0963">Cytoplasm</keyword>
<feature type="binding site" evidence="9">
    <location>
        <position position="48"/>
    </location>
    <ligand>
        <name>S-adenosyl-L-methionine</name>
        <dbReference type="ChEBI" id="CHEBI:59789"/>
    </ligand>
</feature>
<feature type="binding site" evidence="9">
    <location>
        <position position="69"/>
    </location>
    <ligand>
        <name>S-adenosyl-L-methionine</name>
        <dbReference type="ChEBI" id="CHEBI:59789"/>
    </ligand>
</feature>
<gene>
    <name evidence="12" type="ORF">CHS0354_023802</name>
</gene>
<dbReference type="InterPro" id="IPR023165">
    <property type="entry name" value="rRNA_Ade_diMease-like_C"/>
</dbReference>
<dbReference type="SUPFAM" id="SSF53335">
    <property type="entry name" value="S-adenosyl-L-methionine-dependent methyltransferases"/>
    <property type="match status" value="1"/>
</dbReference>
<keyword evidence="2 10" id="KW-0698">rRNA processing</keyword>
<reference evidence="12" key="2">
    <citation type="journal article" date="2021" name="Genome Biol. Evol.">
        <title>Developing a high-quality reference genome for a parasitic bivalve with doubly uniparental inheritance (Bivalvia: Unionida).</title>
        <authorList>
            <person name="Smith C.H."/>
        </authorList>
    </citation>
    <scope>NUCLEOTIDE SEQUENCE</scope>
    <source>
        <strain evidence="12">CHS0354</strain>
        <tissue evidence="12">Mantle</tissue>
    </source>
</reference>
<keyword evidence="4 9" id="KW-0808">Transferase</keyword>
<dbReference type="NCBIfam" id="TIGR00755">
    <property type="entry name" value="ksgA"/>
    <property type="match status" value="1"/>
</dbReference>
<dbReference type="Proteomes" id="UP001195483">
    <property type="component" value="Unassembled WGS sequence"/>
</dbReference>
<dbReference type="Gene3D" id="1.10.8.100">
    <property type="entry name" value="Ribosomal RNA adenine dimethylase-like, domain 2"/>
    <property type="match status" value="1"/>
</dbReference>
<dbReference type="Gene3D" id="3.40.50.150">
    <property type="entry name" value="Vaccinia Virus protein VP39"/>
    <property type="match status" value="1"/>
</dbReference>
<dbReference type="InterPro" id="IPR011530">
    <property type="entry name" value="rRNA_adenine_dimethylase"/>
</dbReference>
<accession>A0AAE0RZ97</accession>
<comment type="function">
    <text evidence="8">Specifically dimethylates two adjacent adenosines in the loop of a conserved hairpin near the 3'-end of 18S rRNA in the 40S particle. Involved in the pre-rRNA processing steps leading to small-subunit rRNA production independently of its RNA-modifying catalytic activity. Part of the small subunit (SSU) processome, first precursor of the small eukaryotic ribosomal subunit. During the assembly of the SSU processome in the nucleolus, many ribosome biogenesis factors, an RNA chaperone and ribosomal proteins associate with the nascent pre-rRNA and work in concert to generate RNA folding, modifications, rearrangements and cleavage as well as targeted degradation of pre-ribosomal RNA by the RNA exosome.</text>
</comment>
<dbReference type="HAMAP" id="MF_00607">
    <property type="entry name" value="16SrRNA_methyltr_A"/>
    <property type="match status" value="1"/>
</dbReference>
<dbReference type="GO" id="GO:0003723">
    <property type="term" value="F:RNA binding"/>
    <property type="evidence" value="ECO:0007669"/>
    <property type="project" value="UniProtKB-UniRule"/>
</dbReference>
<keyword evidence="13" id="KW-1185">Reference proteome</keyword>
<feature type="binding site" evidence="9">
    <location>
        <position position="21"/>
    </location>
    <ligand>
        <name>S-adenosyl-L-methionine</name>
        <dbReference type="ChEBI" id="CHEBI:59789"/>
    </ligand>
</feature>
<dbReference type="InterPro" id="IPR020598">
    <property type="entry name" value="rRNA_Ade_methylase_Trfase_N"/>
</dbReference>
<evidence type="ECO:0000256" key="2">
    <source>
        <dbReference type="ARBA" id="ARBA00022552"/>
    </source>
</evidence>
<keyword evidence="5 9" id="KW-0949">S-adenosyl-L-methionine</keyword>
<dbReference type="PROSITE" id="PS51689">
    <property type="entry name" value="SAM_RNA_A_N6_MT"/>
    <property type="match status" value="1"/>
</dbReference>
<protein>
    <recommendedName>
        <fullName evidence="10">rRNA adenine N(6)-methyltransferase</fullName>
        <ecNumber evidence="10">2.1.1.-</ecNumber>
    </recommendedName>
</protein>
<reference evidence="12" key="1">
    <citation type="journal article" date="2021" name="Genome Biol. Evol.">
        <title>A High-Quality Reference Genome for a Parasitic Bivalve with Doubly Uniparental Inheritance (Bivalvia: Unionida).</title>
        <authorList>
            <person name="Smith C.H."/>
        </authorList>
    </citation>
    <scope>NUCLEOTIDE SEQUENCE</scope>
    <source>
        <strain evidence="12">CHS0354</strain>
    </source>
</reference>
<dbReference type="SMART" id="SM00650">
    <property type="entry name" value="rADc"/>
    <property type="match status" value="1"/>
</dbReference>
<evidence type="ECO:0000256" key="10">
    <source>
        <dbReference type="RuleBase" id="RU362106"/>
    </source>
</evidence>
<evidence type="ECO:0000256" key="5">
    <source>
        <dbReference type="ARBA" id="ARBA00022691"/>
    </source>
</evidence>
<dbReference type="Pfam" id="PF00398">
    <property type="entry name" value="RrnaAD"/>
    <property type="match status" value="1"/>
</dbReference>
<feature type="domain" description="Ribosomal RNA adenine methylase transferase N-terminal" evidence="11">
    <location>
        <begin position="26"/>
        <end position="196"/>
    </location>
</feature>
<comment type="caution">
    <text evidence="12">The sequence shown here is derived from an EMBL/GenBank/DDBJ whole genome shotgun (WGS) entry which is preliminary data.</text>
</comment>
<feature type="binding site" evidence="9">
    <location>
        <position position="111"/>
    </location>
    <ligand>
        <name>S-adenosyl-L-methionine</name>
        <dbReference type="ChEBI" id="CHEBI:59789"/>
    </ligand>
</feature>
<reference evidence="12" key="3">
    <citation type="submission" date="2023-05" db="EMBL/GenBank/DDBJ databases">
        <authorList>
            <person name="Smith C.H."/>
        </authorList>
    </citation>
    <scope>NUCLEOTIDE SEQUENCE</scope>
    <source>
        <strain evidence="12">CHS0354</strain>
        <tissue evidence="12">Mantle</tissue>
    </source>
</reference>
<sequence length="266" mass="30301">MNINYKSFSIQPQKRLGQNFLTDFNIARKIIQIAEIETFPNCTVVEIGAGFGSLTRATIEKNPNPILIEKDETLFQFLKQEFPTALSIHQDFLDTNLAQLNNDRNLIILGNIPYAITSAILFKLLEFKSIISHAVLMIQLEVAERIVAKPGTKAYGILSVQFQILTKPTIAFRISKKVFKPQPKVESAVIHLDFSASSLISQDLEKKLRYLVRTAFMMRRKTLLNNLKGVFPLDNIPDDLLRKRPEDISPNEYMALSKMLLNCDIF</sequence>